<reference evidence="2" key="1">
    <citation type="submission" date="2022-11" db="UniProtKB">
        <authorList>
            <consortium name="WormBaseParasite"/>
        </authorList>
    </citation>
    <scope>IDENTIFICATION</scope>
</reference>
<sequence length="547" mass="62829">MTSYDENHESVMETPFGYLEGLNFTVGTPLKPFHAKVALGIAYAYNAIGEFRFRPPITVPSFSLASTKRYERHCFPNKNYPGVKDFNEDCLFLNIFMPDDESTPMPAAGFPVLFFIHGGMFNYGASDDLDLTAIVKNYVQRGIAVITVNYRLGPFGFFQTRAKHFSYNIGLWDLEKAFEFILLSSDKLRFDRTKITLGGVEGGAVLAELLSLREEVRANISGLILVGGSLLTPWAISPGVYDASLKLAKELGIDTTDPRDIVYGIKMAYASSLIEKREMTKELSQDSRDFVEFTPDFDHEFFYFSTLKRTFYEAREIDQGYYSVFNERTGIRLGKQQKYTCQNFEEFVQKHFKNESQSDEILAEYNCTSSTNATTVTPFEIYKTFIGDFWFNIPAALTAMLYAELENNVFVTILNTSDIGYEKYTDSKEMPSIILNEAYLFSHKNPYNLDETKAEKELYKSTQNLILDSITNFVKKNHTNLHKLDPYAYQTLKFGYADIENGTQIIETEKAFNEKLPFWRNFFRKYGFDLLNPRLDDGHDLFYFEGL</sequence>
<proteinExistence type="predicted"/>
<protein>
    <submittedName>
        <fullName evidence="2">Carboxylesterase type B domain-containing protein</fullName>
    </submittedName>
</protein>
<organism evidence="1 2">
    <name type="scientific">Panagrolaimus sp. ES5</name>
    <dbReference type="NCBI Taxonomy" id="591445"/>
    <lineage>
        <taxon>Eukaryota</taxon>
        <taxon>Metazoa</taxon>
        <taxon>Ecdysozoa</taxon>
        <taxon>Nematoda</taxon>
        <taxon>Chromadorea</taxon>
        <taxon>Rhabditida</taxon>
        <taxon>Tylenchina</taxon>
        <taxon>Panagrolaimomorpha</taxon>
        <taxon>Panagrolaimoidea</taxon>
        <taxon>Panagrolaimidae</taxon>
        <taxon>Panagrolaimus</taxon>
    </lineage>
</organism>
<dbReference type="WBParaSite" id="ES5_v2.g23104.t1">
    <property type="protein sequence ID" value="ES5_v2.g23104.t1"/>
    <property type="gene ID" value="ES5_v2.g23104"/>
</dbReference>
<dbReference type="Proteomes" id="UP000887579">
    <property type="component" value="Unplaced"/>
</dbReference>
<evidence type="ECO:0000313" key="1">
    <source>
        <dbReference type="Proteomes" id="UP000887579"/>
    </source>
</evidence>
<evidence type="ECO:0000313" key="2">
    <source>
        <dbReference type="WBParaSite" id="ES5_v2.g23104.t1"/>
    </source>
</evidence>
<name>A0AC34G040_9BILA</name>
<accession>A0AC34G040</accession>